<dbReference type="AlphaFoldDB" id="A0A1Y5I7U5"/>
<name>A0A1Y5I7U5_OSTTA</name>
<gene>
    <name evidence="4" type="ORF">BE221DRAFT_79755</name>
</gene>
<dbReference type="EMBL" id="KZ155826">
    <property type="protein sequence ID" value="OUS44153.1"/>
    <property type="molecule type" value="Genomic_DNA"/>
</dbReference>
<dbReference type="PANTHER" id="PTHR18870">
    <property type="entry name" value="PROTEIN TAG-278-RELATED"/>
    <property type="match status" value="1"/>
</dbReference>
<dbReference type="Proteomes" id="UP000195557">
    <property type="component" value="Unassembled WGS sequence"/>
</dbReference>
<sequence>MTRATVTTTRRSNARASVASTIAAPTGTHATTRDDDGIVDGRESEKIARLTRVVCRLHAACEDHERDKSRAIAAFARDHALFRHEASNAIYRELANRELAEDETRAGLARAAMADAKARCVSEVSREAVGEAREKTSATQREFEAREMSRETAVREKLANMKAACEREREATERAREEALRAETEARRRIVADARATEESLKDELRFERAERARLKDEFARELEGARKESETAIAKVNDDARAIVERAEERALAKEEELERFKAQCKDDIARERAVAREKSERERCSYMFIEKSLAETESELECVRRAHEACRRSLDEAFEGASAREKVILELQATLSEKEALVLSTSVEINRLVDVEAELSQKLSEAQHAYASSMEERVRLQETIDTEKVTKCMMEDQHAANVRKLDQTIQNIRDEAIRCQSEAECAARDGEEKFERLLSEFEERNRKAEIEAQELIASYESRIKATEVEHSAVLTHAKSEFNERVKAAEDDQAHALESVEYGWLQEKQRWEDDKRRLESELECSHLRSKEVTSTLEAYAARERKLVADIERAKSDFEAKEAALVNDLRESKLALHAVEGMAHRLEQQLSDQEISHESERLGAEKRSRADFQRLGALWEQKTRENVAVALEESQRAHESAMDRLAKEMDSKSKGEIARAVANVSEAYHANERELREEIEALNREHAEGAKTVSMKYESELGDVRAECNERLQVMSAAHVSEIERLSSSHAERIALMQSEHEIHLKQSMSEAVRLATEEIKTHYEAREGDAAVKSENIRVRELKRVSEQYSKELEQLEREYAAKLESCIAVSATLELERESLRSQLHRARQELGVSEAERVAENERFRDAATASVYAHESDIETLRKEHKDVIARMQDVNETASRVANEALSAANAEISKWRAMYETRESRPEDVQRIKQLEIDLSDAGERLERSSAHRRKLQTELLGRANDVDWTPKAGVRRSRRGLVT</sequence>
<organism evidence="4">
    <name type="scientific">Ostreococcus tauri</name>
    <name type="common">Marine green alga</name>
    <dbReference type="NCBI Taxonomy" id="70448"/>
    <lineage>
        <taxon>Eukaryota</taxon>
        <taxon>Viridiplantae</taxon>
        <taxon>Chlorophyta</taxon>
        <taxon>Mamiellophyceae</taxon>
        <taxon>Mamiellales</taxon>
        <taxon>Bathycoccaceae</taxon>
        <taxon>Ostreococcus</taxon>
    </lineage>
</organism>
<feature type="coiled-coil region" evidence="2">
    <location>
        <begin position="155"/>
        <end position="265"/>
    </location>
</feature>
<dbReference type="PANTHER" id="PTHR18870:SF9">
    <property type="entry name" value="PROTEIN TAG-278-RELATED"/>
    <property type="match status" value="1"/>
</dbReference>
<evidence type="ECO:0000256" key="3">
    <source>
        <dbReference type="SAM" id="MobiDB-lite"/>
    </source>
</evidence>
<evidence type="ECO:0000256" key="2">
    <source>
        <dbReference type="SAM" id="Coils"/>
    </source>
</evidence>
<accession>A0A1Y5I7U5</accession>
<feature type="coiled-coil region" evidence="2">
    <location>
        <begin position="397"/>
        <end position="460"/>
    </location>
</feature>
<feature type="region of interest" description="Disordered" evidence="3">
    <location>
        <begin position="1"/>
        <end position="36"/>
    </location>
</feature>
<feature type="compositionally biased region" description="Polar residues" evidence="3">
    <location>
        <begin position="1"/>
        <end position="20"/>
    </location>
</feature>
<reference evidence="4" key="1">
    <citation type="submission" date="2017-04" db="EMBL/GenBank/DDBJ databases">
        <title>Population genomics of picophytoplankton unveils novel chromosome hypervariability.</title>
        <authorList>
            <consortium name="DOE Joint Genome Institute"/>
            <person name="Blanc-Mathieu R."/>
            <person name="Krasovec M."/>
            <person name="Hebrard M."/>
            <person name="Yau S."/>
            <person name="Desgranges E."/>
            <person name="Martin J."/>
            <person name="Schackwitz W."/>
            <person name="Kuo A."/>
            <person name="Salin G."/>
            <person name="Donnadieu C."/>
            <person name="Desdevises Y."/>
            <person name="Sanchez-Ferandin S."/>
            <person name="Moreau H."/>
            <person name="Rivals E."/>
            <person name="Grigoriev I.V."/>
            <person name="Grimsley N."/>
            <person name="Eyre-Walker A."/>
            <person name="Piganeau G."/>
        </authorList>
    </citation>
    <scope>NUCLEOTIDE SEQUENCE [LARGE SCALE GENOMIC DNA]</scope>
    <source>
        <strain evidence="4">RCC 1115</strain>
    </source>
</reference>
<feature type="coiled-coil region" evidence="2">
    <location>
        <begin position="780"/>
        <end position="882"/>
    </location>
</feature>
<proteinExistence type="predicted"/>
<evidence type="ECO:0000256" key="1">
    <source>
        <dbReference type="ARBA" id="ARBA00023054"/>
    </source>
</evidence>
<evidence type="ECO:0000313" key="4">
    <source>
        <dbReference type="EMBL" id="OUS44153.1"/>
    </source>
</evidence>
<keyword evidence="1 2" id="KW-0175">Coiled coil</keyword>
<protein>
    <submittedName>
        <fullName evidence="4">Myosin class II heavy chain</fullName>
    </submittedName>
</protein>
<feature type="coiled-coil region" evidence="2">
    <location>
        <begin position="665"/>
        <end position="692"/>
    </location>
</feature>